<protein>
    <submittedName>
        <fullName evidence="9">Aspartyl/glutamyl-tRNA(Asn/Gln) amidotransferase subunit B</fullName>
    </submittedName>
</protein>
<dbReference type="InterPro" id="IPR018027">
    <property type="entry name" value="Asn/Gln_amidotransferase"/>
</dbReference>
<evidence type="ECO:0000256" key="6">
    <source>
        <dbReference type="ARBA" id="ARBA00047380"/>
    </source>
</evidence>
<comment type="catalytic activity">
    <reaction evidence="7">
        <text>L-glutamyl-tRNA(Gln) + L-glutamine + ATP + H2O = L-glutaminyl-tRNA(Gln) + L-glutamate + ADP + phosphate + H(+)</text>
        <dbReference type="Rhea" id="RHEA:17521"/>
        <dbReference type="Rhea" id="RHEA-COMP:9681"/>
        <dbReference type="Rhea" id="RHEA-COMP:9684"/>
        <dbReference type="ChEBI" id="CHEBI:15377"/>
        <dbReference type="ChEBI" id="CHEBI:15378"/>
        <dbReference type="ChEBI" id="CHEBI:29985"/>
        <dbReference type="ChEBI" id="CHEBI:30616"/>
        <dbReference type="ChEBI" id="CHEBI:43474"/>
        <dbReference type="ChEBI" id="CHEBI:58359"/>
        <dbReference type="ChEBI" id="CHEBI:78520"/>
        <dbReference type="ChEBI" id="CHEBI:78521"/>
        <dbReference type="ChEBI" id="CHEBI:456216"/>
    </reaction>
</comment>
<dbReference type="AlphaFoldDB" id="A0A0G0LP98"/>
<dbReference type="GO" id="GO:0006412">
    <property type="term" value="P:translation"/>
    <property type="evidence" value="ECO:0007669"/>
    <property type="project" value="UniProtKB-KW"/>
</dbReference>
<evidence type="ECO:0000259" key="8">
    <source>
        <dbReference type="SMART" id="SM00845"/>
    </source>
</evidence>
<feature type="domain" description="Asn/Gln amidotransferase" evidence="8">
    <location>
        <begin position="8"/>
        <end position="153"/>
    </location>
</feature>
<keyword evidence="9" id="KW-0808">Transferase</keyword>
<evidence type="ECO:0000256" key="3">
    <source>
        <dbReference type="ARBA" id="ARBA00022741"/>
    </source>
</evidence>
<dbReference type="PATRIC" id="fig|1618611.3.peg.66"/>
<proteinExistence type="predicted"/>
<dbReference type="FunFam" id="1.10.10.410:FF:000001">
    <property type="entry name" value="Aspartyl/glutamyl-tRNA(Asn/Gln) amidotransferase subunit B"/>
    <property type="match status" value="1"/>
</dbReference>
<gene>
    <name evidence="9" type="ORF">UT16_C0003G0010</name>
</gene>
<dbReference type="EMBL" id="LBVT01000003">
    <property type="protein sequence ID" value="KKQ92902.1"/>
    <property type="molecule type" value="Genomic_DNA"/>
</dbReference>
<dbReference type="PANTHER" id="PTHR11659">
    <property type="entry name" value="GLUTAMYL-TRNA GLN AMIDOTRANSFERASE SUBUNIT B MITOCHONDRIAL AND PROKARYOTIC PET112-RELATED"/>
    <property type="match status" value="1"/>
</dbReference>
<evidence type="ECO:0000256" key="1">
    <source>
        <dbReference type="ARBA" id="ARBA00011123"/>
    </source>
</evidence>
<comment type="caution">
    <text evidence="9">The sequence shown here is derived from an EMBL/GenBank/DDBJ whole genome shotgun (WGS) entry which is preliminary data.</text>
</comment>
<dbReference type="SMART" id="SM00845">
    <property type="entry name" value="GatB_Yqey"/>
    <property type="match status" value="1"/>
</dbReference>
<reference evidence="9 10" key="1">
    <citation type="journal article" date="2015" name="Nature">
        <title>rRNA introns, odd ribosomes, and small enigmatic genomes across a large radiation of phyla.</title>
        <authorList>
            <person name="Brown C.T."/>
            <person name="Hug L.A."/>
            <person name="Thomas B.C."/>
            <person name="Sharon I."/>
            <person name="Castelle C.J."/>
            <person name="Singh A."/>
            <person name="Wilkins M.J."/>
            <person name="Williams K.H."/>
            <person name="Banfield J.F."/>
        </authorList>
    </citation>
    <scope>NUCLEOTIDE SEQUENCE [LARGE SCALE GENOMIC DNA]</scope>
</reference>
<dbReference type="Pfam" id="PF02637">
    <property type="entry name" value="GatB_Yqey"/>
    <property type="match status" value="1"/>
</dbReference>
<dbReference type="GO" id="GO:0005524">
    <property type="term" value="F:ATP binding"/>
    <property type="evidence" value="ECO:0007669"/>
    <property type="project" value="UniProtKB-KW"/>
</dbReference>
<evidence type="ECO:0000313" key="9">
    <source>
        <dbReference type="EMBL" id="KKQ92902.1"/>
    </source>
</evidence>
<name>A0A0G0LP98_9BACT</name>
<accession>A0A0G0LP98</accession>
<evidence type="ECO:0000256" key="5">
    <source>
        <dbReference type="ARBA" id="ARBA00022917"/>
    </source>
</evidence>
<dbReference type="InterPro" id="IPR023168">
    <property type="entry name" value="GatB_Yqey_C_2"/>
</dbReference>
<dbReference type="GO" id="GO:0016740">
    <property type="term" value="F:transferase activity"/>
    <property type="evidence" value="ECO:0007669"/>
    <property type="project" value="UniProtKB-KW"/>
</dbReference>
<keyword evidence="4" id="KW-0067">ATP-binding</keyword>
<evidence type="ECO:0000256" key="7">
    <source>
        <dbReference type="ARBA" id="ARBA00047913"/>
    </source>
</evidence>
<evidence type="ECO:0000256" key="4">
    <source>
        <dbReference type="ARBA" id="ARBA00022840"/>
    </source>
</evidence>
<dbReference type="Proteomes" id="UP000034706">
    <property type="component" value="Unassembled WGS sequence"/>
</dbReference>
<dbReference type="Gene3D" id="1.10.10.410">
    <property type="match status" value="1"/>
</dbReference>
<keyword evidence="2" id="KW-0436">Ligase</keyword>
<sequence length="154" mass="17243">PELDASPHFIEKEKQLIINLSANYLLSDFLGLLNEASADVGDTNINAENFAEWVCLIHRNVITSRAAKDVLKEIWATGKDPSQVIREKDLVRVEDIGEIEKVAEKIIKENQEAVSDYKKGKIASLQFLVGQVMKETRGKANPKTVSDILKQLLK</sequence>
<dbReference type="InterPro" id="IPR017959">
    <property type="entry name" value="Asn/Gln-tRNA_amidoTrfase_suB/E"/>
</dbReference>
<dbReference type="GO" id="GO:0016884">
    <property type="term" value="F:carbon-nitrogen ligase activity, with glutamine as amido-N-donor"/>
    <property type="evidence" value="ECO:0007669"/>
    <property type="project" value="InterPro"/>
</dbReference>
<evidence type="ECO:0000256" key="2">
    <source>
        <dbReference type="ARBA" id="ARBA00022598"/>
    </source>
</evidence>
<comment type="catalytic activity">
    <reaction evidence="6">
        <text>L-aspartyl-tRNA(Asn) + L-glutamine + ATP + H2O = L-asparaginyl-tRNA(Asn) + L-glutamate + ADP + phosphate + 2 H(+)</text>
        <dbReference type="Rhea" id="RHEA:14513"/>
        <dbReference type="Rhea" id="RHEA-COMP:9674"/>
        <dbReference type="Rhea" id="RHEA-COMP:9677"/>
        <dbReference type="ChEBI" id="CHEBI:15377"/>
        <dbReference type="ChEBI" id="CHEBI:15378"/>
        <dbReference type="ChEBI" id="CHEBI:29985"/>
        <dbReference type="ChEBI" id="CHEBI:30616"/>
        <dbReference type="ChEBI" id="CHEBI:43474"/>
        <dbReference type="ChEBI" id="CHEBI:58359"/>
        <dbReference type="ChEBI" id="CHEBI:78515"/>
        <dbReference type="ChEBI" id="CHEBI:78516"/>
        <dbReference type="ChEBI" id="CHEBI:456216"/>
    </reaction>
</comment>
<feature type="non-terminal residue" evidence="9">
    <location>
        <position position="1"/>
    </location>
</feature>
<dbReference type="SUPFAM" id="SSF89095">
    <property type="entry name" value="GatB/YqeY motif"/>
    <property type="match status" value="1"/>
</dbReference>
<evidence type="ECO:0000313" key="10">
    <source>
        <dbReference type="Proteomes" id="UP000034706"/>
    </source>
</evidence>
<keyword evidence="3" id="KW-0547">Nucleotide-binding</keyword>
<dbReference type="InterPro" id="IPR003789">
    <property type="entry name" value="Asn/Gln_tRNA_amidoTrase-B-like"/>
</dbReference>
<comment type="subunit">
    <text evidence="1">Heterotrimer of A, B and C subunits.</text>
</comment>
<keyword evidence="5" id="KW-0648">Protein biosynthesis</keyword>
<organism evidence="9 10">
    <name type="scientific">Candidatus Azambacteria bacterium GW2011_GWA2_39_10</name>
    <dbReference type="NCBI Taxonomy" id="1618611"/>
    <lineage>
        <taxon>Bacteria</taxon>
        <taxon>Candidatus Azamiibacteriota</taxon>
    </lineage>
</organism>